<dbReference type="eggNOG" id="ENOG5034396">
    <property type="taxonomic scope" value="Bacteria"/>
</dbReference>
<dbReference type="STRING" id="329726.AM1_0512"/>
<keyword evidence="2" id="KW-1185">Reference proteome</keyword>
<dbReference type="Gene3D" id="1.25.40.10">
    <property type="entry name" value="Tetratricopeptide repeat domain"/>
    <property type="match status" value="1"/>
</dbReference>
<evidence type="ECO:0000313" key="1">
    <source>
        <dbReference type="EMBL" id="ABW25564.1"/>
    </source>
</evidence>
<dbReference type="HOGENOM" id="CLU_1631755_0_0_3"/>
<accession>B0CC22</accession>
<dbReference type="EMBL" id="CP000828">
    <property type="protein sequence ID" value="ABW25564.1"/>
    <property type="molecule type" value="Genomic_DNA"/>
</dbReference>
<proteinExistence type="predicted"/>
<dbReference type="InterPro" id="IPR011990">
    <property type="entry name" value="TPR-like_helical_dom_sf"/>
</dbReference>
<organism evidence="1 2">
    <name type="scientific">Acaryochloris marina (strain MBIC 11017)</name>
    <dbReference type="NCBI Taxonomy" id="329726"/>
    <lineage>
        <taxon>Bacteria</taxon>
        <taxon>Bacillati</taxon>
        <taxon>Cyanobacteriota</taxon>
        <taxon>Cyanophyceae</taxon>
        <taxon>Acaryochloridales</taxon>
        <taxon>Acaryochloridaceae</taxon>
        <taxon>Acaryochloris</taxon>
    </lineage>
</organism>
<reference evidence="1 2" key="1">
    <citation type="journal article" date="2008" name="Proc. Natl. Acad. Sci. U.S.A.">
        <title>Niche adaptation and genome expansion in the chlorophyll d-producing cyanobacterium Acaryochloris marina.</title>
        <authorList>
            <person name="Swingley W.D."/>
            <person name="Chen M."/>
            <person name="Cheung P.C."/>
            <person name="Conrad A.L."/>
            <person name="Dejesa L.C."/>
            <person name="Hao J."/>
            <person name="Honchak B.M."/>
            <person name="Karbach L.E."/>
            <person name="Kurdoglu A."/>
            <person name="Lahiri S."/>
            <person name="Mastrian S.D."/>
            <person name="Miyashita H."/>
            <person name="Page L."/>
            <person name="Ramakrishna P."/>
            <person name="Satoh S."/>
            <person name="Sattley W.M."/>
            <person name="Shimada Y."/>
            <person name="Taylor H.L."/>
            <person name="Tomo T."/>
            <person name="Tsuchiya T."/>
            <person name="Wang Z.T."/>
            <person name="Raymond J."/>
            <person name="Mimuro M."/>
            <person name="Blankenship R.E."/>
            <person name="Touchman J.W."/>
        </authorList>
    </citation>
    <scope>NUCLEOTIDE SEQUENCE [LARGE SCALE GENOMIC DNA]</scope>
    <source>
        <strain evidence="2">MBIC 11017</strain>
    </source>
</reference>
<dbReference type="Proteomes" id="UP000000268">
    <property type="component" value="Chromosome"/>
</dbReference>
<sequence>MAYDPQIYSSYELNWQLHTQAGNQCLLAGSYLEALHAYRKAIALAELMLMTAKKERRHPEAIHAYVMACHNLADNLVKLEDFQVAETTMQQALDRVVDLMHATHYFQCLRIEAAKALKMVSLKVYEFYLRLGQQDKARRVFEHNTELAQMFFSQIQPRLLSV</sequence>
<name>B0CC22_ACAM1</name>
<dbReference type="KEGG" id="amr:AM1_0512"/>
<dbReference type="AlphaFoldDB" id="B0CC22"/>
<gene>
    <name evidence="1" type="ordered locus">AM1_0512</name>
</gene>
<dbReference type="RefSeq" id="WP_012161168.1">
    <property type="nucleotide sequence ID" value="NC_009925.1"/>
</dbReference>
<dbReference type="SUPFAM" id="SSF48452">
    <property type="entry name" value="TPR-like"/>
    <property type="match status" value="1"/>
</dbReference>
<dbReference type="InterPro" id="IPR019734">
    <property type="entry name" value="TPR_rpt"/>
</dbReference>
<dbReference type="Pfam" id="PF13181">
    <property type="entry name" value="TPR_8"/>
    <property type="match status" value="1"/>
</dbReference>
<protein>
    <submittedName>
        <fullName evidence="1">TPR domain protein, putative</fullName>
    </submittedName>
</protein>
<evidence type="ECO:0000313" key="2">
    <source>
        <dbReference type="Proteomes" id="UP000000268"/>
    </source>
</evidence>
<dbReference type="OrthoDB" id="9823549at2"/>